<evidence type="ECO:0000256" key="9">
    <source>
        <dbReference type="SAM" id="SignalP"/>
    </source>
</evidence>
<keyword evidence="9" id="KW-0732">Signal</keyword>
<accession>A0A1A9I9K8</accession>
<dbReference type="GO" id="GO:0015288">
    <property type="term" value="F:porin activity"/>
    <property type="evidence" value="ECO:0007669"/>
    <property type="project" value="TreeGrafter"/>
</dbReference>
<evidence type="ECO:0000313" key="11">
    <source>
        <dbReference type="Proteomes" id="UP000077667"/>
    </source>
</evidence>
<protein>
    <submittedName>
        <fullName evidence="10">Transporter</fullName>
    </submittedName>
</protein>
<evidence type="ECO:0000256" key="7">
    <source>
        <dbReference type="ARBA" id="ARBA00023237"/>
    </source>
</evidence>
<keyword evidence="3" id="KW-0813">Transport</keyword>
<keyword evidence="5" id="KW-0812">Transmembrane</keyword>
<keyword evidence="7" id="KW-0998">Cell outer membrane</keyword>
<evidence type="ECO:0000256" key="1">
    <source>
        <dbReference type="ARBA" id="ARBA00004442"/>
    </source>
</evidence>
<dbReference type="RefSeq" id="WP_067760852.1">
    <property type="nucleotide sequence ID" value="NZ_CP015772.1"/>
</dbReference>
<comment type="similarity">
    <text evidence="2">Belongs to the outer membrane factor (OMF) (TC 1.B.17) family.</text>
</comment>
<dbReference type="EMBL" id="CP015772">
    <property type="protein sequence ID" value="ANH83361.1"/>
    <property type="molecule type" value="Genomic_DNA"/>
</dbReference>
<feature type="chain" id="PRO_5008390117" evidence="9">
    <location>
        <begin position="23"/>
        <end position="449"/>
    </location>
</feature>
<organism evidence="10 11">
    <name type="scientific">Niabella ginsenosidivorans</name>
    <dbReference type="NCBI Taxonomy" id="1176587"/>
    <lineage>
        <taxon>Bacteria</taxon>
        <taxon>Pseudomonadati</taxon>
        <taxon>Bacteroidota</taxon>
        <taxon>Chitinophagia</taxon>
        <taxon>Chitinophagales</taxon>
        <taxon>Chitinophagaceae</taxon>
        <taxon>Niabella</taxon>
    </lineage>
</organism>
<dbReference type="Proteomes" id="UP000077667">
    <property type="component" value="Chromosome"/>
</dbReference>
<dbReference type="PANTHER" id="PTHR30026:SF20">
    <property type="entry name" value="OUTER MEMBRANE PROTEIN TOLC"/>
    <property type="match status" value="1"/>
</dbReference>
<evidence type="ECO:0000256" key="8">
    <source>
        <dbReference type="SAM" id="Coils"/>
    </source>
</evidence>
<dbReference type="OrthoDB" id="9811587at2"/>
<dbReference type="KEGG" id="nia:A8C56_22355"/>
<keyword evidence="8" id="KW-0175">Coiled coil</keyword>
<keyword evidence="6" id="KW-0472">Membrane</keyword>
<dbReference type="STRING" id="1176587.A8C56_22355"/>
<proteinExistence type="inferred from homology"/>
<feature type="coiled-coil region" evidence="8">
    <location>
        <begin position="340"/>
        <end position="367"/>
    </location>
</feature>
<dbReference type="InterPro" id="IPR003423">
    <property type="entry name" value="OMP_efflux"/>
</dbReference>
<keyword evidence="4" id="KW-1134">Transmembrane beta strand</keyword>
<reference evidence="10 11" key="1">
    <citation type="submission" date="2016-05" db="EMBL/GenBank/DDBJ databases">
        <title>Niabella ginsenosidivorans BS26 whole genome sequencing.</title>
        <authorList>
            <person name="Im W.T."/>
            <person name="Siddiqi M.Z."/>
        </authorList>
    </citation>
    <scope>NUCLEOTIDE SEQUENCE [LARGE SCALE GENOMIC DNA]</scope>
    <source>
        <strain evidence="10 11">BS26</strain>
    </source>
</reference>
<dbReference type="Gene3D" id="1.20.1600.10">
    <property type="entry name" value="Outer membrane efflux proteins (OEP)"/>
    <property type="match status" value="1"/>
</dbReference>
<evidence type="ECO:0000313" key="10">
    <source>
        <dbReference type="EMBL" id="ANH83361.1"/>
    </source>
</evidence>
<evidence type="ECO:0000256" key="4">
    <source>
        <dbReference type="ARBA" id="ARBA00022452"/>
    </source>
</evidence>
<evidence type="ECO:0000256" key="2">
    <source>
        <dbReference type="ARBA" id="ARBA00007613"/>
    </source>
</evidence>
<evidence type="ECO:0000256" key="5">
    <source>
        <dbReference type="ARBA" id="ARBA00022692"/>
    </source>
</evidence>
<comment type="subcellular location">
    <subcellularLocation>
        <location evidence="1">Cell outer membrane</location>
    </subcellularLocation>
</comment>
<dbReference type="InterPro" id="IPR051906">
    <property type="entry name" value="TolC-like"/>
</dbReference>
<dbReference type="GO" id="GO:0009279">
    <property type="term" value="C:cell outer membrane"/>
    <property type="evidence" value="ECO:0007669"/>
    <property type="project" value="UniProtKB-SubCell"/>
</dbReference>
<dbReference type="Pfam" id="PF02321">
    <property type="entry name" value="OEP"/>
    <property type="match status" value="2"/>
</dbReference>
<dbReference type="PANTHER" id="PTHR30026">
    <property type="entry name" value="OUTER MEMBRANE PROTEIN TOLC"/>
    <property type="match status" value="1"/>
</dbReference>
<name>A0A1A9I9K8_9BACT</name>
<evidence type="ECO:0000256" key="6">
    <source>
        <dbReference type="ARBA" id="ARBA00023136"/>
    </source>
</evidence>
<dbReference type="AlphaFoldDB" id="A0A1A9I9K8"/>
<gene>
    <name evidence="10" type="ORF">A8C56_22355</name>
</gene>
<feature type="signal peptide" evidence="9">
    <location>
        <begin position="1"/>
        <end position="22"/>
    </location>
</feature>
<dbReference type="GO" id="GO:1990281">
    <property type="term" value="C:efflux pump complex"/>
    <property type="evidence" value="ECO:0007669"/>
    <property type="project" value="TreeGrafter"/>
</dbReference>
<sequence length="449" mass="49748">MAQKIVRALLFCCYCLPFSGNAQTDTTLAGLPQTWTLQQCIDYAKQHNIEVNTLRLAEKTDQQNILLARAAKYPNLTGATTQSFTNSQNANPVIGGFQTQSSFASNYSLNSSVTIYNGGYINNNIKQSEAQWKADQFNTAAMENSIILQITQAYLSILLAKENIIYLQDLLSTSQAQLKQGAIQYKAGSISRLNFVGLESQVATDQYNVTTARNTVRQNTLVLKQLLQLPSGYELQIIQPDTVATAPKVVETLDAVQQQAHDTRPEIKNSQLGIDIANYSLEKARAGLRPTLTGSGALSTGYSDNQSSAYIQQLDNNFYQRIGITLSIPIFNNRIGRTNVENAKIAIDQAKLNLKNTETTLSQQVEQAYINVLNAQAQYDAAVTQLNTNRETYQISGEQLRLGAITSVDYLLQKNLYIQALQQYIQAKYNALIGVKVYDFYKGTPVTID</sequence>
<dbReference type="GO" id="GO:0015562">
    <property type="term" value="F:efflux transmembrane transporter activity"/>
    <property type="evidence" value="ECO:0007669"/>
    <property type="project" value="InterPro"/>
</dbReference>
<evidence type="ECO:0000256" key="3">
    <source>
        <dbReference type="ARBA" id="ARBA00022448"/>
    </source>
</evidence>
<keyword evidence="11" id="KW-1185">Reference proteome</keyword>
<dbReference type="SUPFAM" id="SSF56954">
    <property type="entry name" value="Outer membrane efflux proteins (OEP)"/>
    <property type="match status" value="1"/>
</dbReference>